<dbReference type="Gene3D" id="1.10.520.20">
    <property type="entry name" value="N-terminal domain of the delta subunit of the F1F0-ATP synthase"/>
    <property type="match status" value="1"/>
</dbReference>
<dbReference type="PANTHER" id="PTHR11910">
    <property type="entry name" value="ATP SYNTHASE DELTA CHAIN"/>
    <property type="match status" value="1"/>
</dbReference>
<dbReference type="Pfam" id="PF00213">
    <property type="entry name" value="OSCP"/>
    <property type="match status" value="1"/>
</dbReference>
<protein>
    <recommendedName>
        <fullName evidence="8">ATP synthase subunit delta</fullName>
    </recommendedName>
    <alternativeName>
        <fullName evidence="8">ATP synthase F(1) sector subunit delta</fullName>
    </alternativeName>
    <alternativeName>
        <fullName evidence="8">F-type ATPase subunit delta</fullName>
        <shortName evidence="8">F-ATPase subunit delta</shortName>
    </alternativeName>
</protein>
<evidence type="ECO:0000256" key="3">
    <source>
        <dbReference type="ARBA" id="ARBA00022781"/>
    </source>
</evidence>
<organism evidence="10 11">
    <name type="scientific">Falsiroseomonas frigidaquae</name>
    <dbReference type="NCBI Taxonomy" id="487318"/>
    <lineage>
        <taxon>Bacteria</taxon>
        <taxon>Pseudomonadati</taxon>
        <taxon>Pseudomonadota</taxon>
        <taxon>Alphaproteobacteria</taxon>
        <taxon>Acetobacterales</taxon>
        <taxon>Roseomonadaceae</taxon>
        <taxon>Falsiroseomonas</taxon>
    </lineage>
</organism>
<comment type="caution">
    <text evidence="10">The sequence shown here is derived from an EMBL/GenBank/DDBJ whole genome shotgun (WGS) entry which is preliminary data.</text>
</comment>
<keyword evidence="2 8" id="KW-0813">Transport</keyword>
<dbReference type="InterPro" id="IPR020781">
    <property type="entry name" value="ATPase_OSCP/d_CS"/>
</dbReference>
<dbReference type="PRINTS" id="PR00125">
    <property type="entry name" value="ATPASEDELTA"/>
</dbReference>
<reference evidence="10 11" key="1">
    <citation type="submission" date="2020-03" db="EMBL/GenBank/DDBJ databases">
        <title>Roseomonas selenitidurans sp. nov. isolated from soil.</title>
        <authorList>
            <person name="Liu H."/>
        </authorList>
    </citation>
    <scope>NUCLEOTIDE SEQUENCE [LARGE SCALE GENOMIC DNA]</scope>
    <source>
        <strain evidence="10 11">JCM 15073</strain>
    </source>
</reference>
<dbReference type="NCBIfam" id="TIGR01145">
    <property type="entry name" value="ATP_synt_delta"/>
    <property type="match status" value="1"/>
</dbReference>
<dbReference type="EMBL" id="JAAVTX010000003">
    <property type="protein sequence ID" value="NKE45186.1"/>
    <property type="molecule type" value="Genomic_DNA"/>
</dbReference>
<dbReference type="InterPro" id="IPR000711">
    <property type="entry name" value="ATPase_OSCP/dsu"/>
</dbReference>
<dbReference type="SUPFAM" id="SSF47928">
    <property type="entry name" value="N-terminal domain of the delta subunit of the F1F0-ATP synthase"/>
    <property type="match status" value="1"/>
</dbReference>
<comment type="function">
    <text evidence="8">This protein is part of the stalk that links CF(0) to CF(1). It either transmits conformational changes from CF(0) to CF(1) or is implicated in proton conduction.</text>
</comment>
<dbReference type="Proteomes" id="UP000765160">
    <property type="component" value="Unassembled WGS sequence"/>
</dbReference>
<dbReference type="InterPro" id="IPR026015">
    <property type="entry name" value="ATP_synth_OSCP/delta_N_sf"/>
</dbReference>
<comment type="subcellular location">
    <subcellularLocation>
        <location evidence="8">Cell membrane</location>
        <topology evidence="8">Peripheral membrane protein</topology>
    </subcellularLocation>
    <subcellularLocation>
        <location evidence="1">Membrane</location>
    </subcellularLocation>
</comment>
<feature type="region of interest" description="Disordered" evidence="9">
    <location>
        <begin position="1"/>
        <end position="43"/>
    </location>
</feature>
<evidence type="ECO:0000256" key="9">
    <source>
        <dbReference type="SAM" id="MobiDB-lite"/>
    </source>
</evidence>
<evidence type="ECO:0000256" key="5">
    <source>
        <dbReference type="ARBA" id="ARBA00023136"/>
    </source>
</evidence>
<accession>A0ABX1EYL3</accession>
<evidence type="ECO:0000256" key="2">
    <source>
        <dbReference type="ARBA" id="ARBA00022448"/>
    </source>
</evidence>
<keyword evidence="8" id="KW-1003">Cell membrane</keyword>
<comment type="similarity">
    <text evidence="8">Belongs to the ATPase delta chain family.</text>
</comment>
<evidence type="ECO:0000313" key="10">
    <source>
        <dbReference type="EMBL" id="NKE45186.1"/>
    </source>
</evidence>
<keyword evidence="7 8" id="KW-0066">ATP synthesis</keyword>
<name>A0ABX1EYL3_9PROT</name>
<dbReference type="HAMAP" id="MF_01416">
    <property type="entry name" value="ATP_synth_delta_bact"/>
    <property type="match status" value="1"/>
</dbReference>
<evidence type="ECO:0000313" key="11">
    <source>
        <dbReference type="Proteomes" id="UP000765160"/>
    </source>
</evidence>
<keyword evidence="3 8" id="KW-0375">Hydrogen ion transport</keyword>
<evidence type="ECO:0000256" key="4">
    <source>
        <dbReference type="ARBA" id="ARBA00023065"/>
    </source>
</evidence>
<proteinExistence type="inferred from homology"/>
<comment type="function">
    <text evidence="8">F(1)F(0) ATP synthase produces ATP from ADP in the presence of a proton or sodium gradient. F-type ATPases consist of two structural domains, F(1) containing the extramembraneous catalytic core and F(0) containing the membrane proton channel, linked together by a central stalk and a peripheral stalk. During catalysis, ATP synthesis in the catalytic domain of F(1) is coupled via a rotary mechanism of the central stalk subunits to proton translocation.</text>
</comment>
<keyword evidence="5 8" id="KW-0472">Membrane</keyword>
<evidence type="ECO:0000256" key="7">
    <source>
        <dbReference type="ARBA" id="ARBA00023310"/>
    </source>
</evidence>
<evidence type="ECO:0000256" key="1">
    <source>
        <dbReference type="ARBA" id="ARBA00004370"/>
    </source>
</evidence>
<keyword evidence="4 8" id="KW-0406">Ion transport</keyword>
<dbReference type="PROSITE" id="PS00389">
    <property type="entry name" value="ATPASE_DELTA"/>
    <property type="match status" value="1"/>
</dbReference>
<evidence type="ECO:0000256" key="8">
    <source>
        <dbReference type="HAMAP-Rule" id="MF_01416"/>
    </source>
</evidence>
<keyword evidence="6 8" id="KW-0139">CF(1)</keyword>
<sequence>MPSAARSCAGDVLPQRNTHAKAPPPHKGGGHNCPPDPRAAIHAPTRDRTGIPLASEATNVTSASTQAPNPTGLSERYALALLGIVDDLRATEPGAADRIAGDLDTLFRLWQDDAGFRSFVADPRYDSTEQKRAVFAVLERVGIGMEVRNLLGVMIVNRRLATLPAVAASFGALLSARRGQQIATVSTAHGLSDTQRSQIVARLTEAGYSGVQLKENVDPTLLGGLVVRIGSRLYDNSLKSKLQRLQYAMKGAA</sequence>
<gene>
    <name evidence="8 10" type="primary">atpH</name>
    <name evidence="10" type="ORF">HB662_10380</name>
</gene>
<keyword evidence="11" id="KW-1185">Reference proteome</keyword>
<evidence type="ECO:0000256" key="6">
    <source>
        <dbReference type="ARBA" id="ARBA00023196"/>
    </source>
</evidence>